<evidence type="ECO:0000313" key="7">
    <source>
        <dbReference type="Proteomes" id="UP001150925"/>
    </source>
</evidence>
<evidence type="ECO:0000313" key="6">
    <source>
        <dbReference type="EMBL" id="KAJ1969180.1"/>
    </source>
</evidence>
<dbReference type="AlphaFoldDB" id="A0A9W8E8V2"/>
<dbReference type="PANTHER" id="PTHR14742:SF0">
    <property type="entry name" value="RIBONUCLEASE P PROTEIN SUBUNIT P21"/>
    <property type="match status" value="1"/>
</dbReference>
<keyword evidence="1" id="KW-0819">tRNA processing</keyword>
<dbReference type="EMBL" id="JANBPY010000086">
    <property type="protein sequence ID" value="KAJ1969180.1"/>
    <property type="molecule type" value="Genomic_DNA"/>
</dbReference>
<dbReference type="OrthoDB" id="10343241at2759"/>
<dbReference type="InterPro" id="IPR007175">
    <property type="entry name" value="Rpr2/Snm1/Rpp21"/>
</dbReference>
<feature type="region of interest" description="Disordered" evidence="5">
    <location>
        <begin position="290"/>
        <end position="311"/>
    </location>
</feature>
<feature type="region of interest" description="Disordered" evidence="5">
    <location>
        <begin position="205"/>
        <end position="276"/>
    </location>
</feature>
<evidence type="ECO:0000256" key="3">
    <source>
        <dbReference type="ARBA" id="ARBA00022833"/>
    </source>
</evidence>
<name>A0A9W8E8V2_9FUNG</name>
<proteinExistence type="inferred from homology"/>
<accession>A0A9W8E8V2</accession>
<dbReference type="PANTHER" id="PTHR14742">
    <property type="entry name" value="RIBONUCLEASE P SUBUNIT P21"/>
    <property type="match status" value="1"/>
</dbReference>
<dbReference type="Proteomes" id="UP001150925">
    <property type="component" value="Unassembled WGS sequence"/>
</dbReference>
<evidence type="ECO:0000256" key="4">
    <source>
        <dbReference type="ARBA" id="ARBA00038402"/>
    </source>
</evidence>
<dbReference type="GO" id="GO:0046872">
    <property type="term" value="F:metal ion binding"/>
    <property type="evidence" value="ECO:0007669"/>
    <property type="project" value="UniProtKB-KW"/>
</dbReference>
<gene>
    <name evidence="6" type="ORF">IWQ62_000792</name>
</gene>
<reference evidence="6" key="1">
    <citation type="submission" date="2022-07" db="EMBL/GenBank/DDBJ databases">
        <title>Phylogenomic reconstructions and comparative analyses of Kickxellomycotina fungi.</title>
        <authorList>
            <person name="Reynolds N.K."/>
            <person name="Stajich J.E."/>
            <person name="Barry K."/>
            <person name="Grigoriev I.V."/>
            <person name="Crous P."/>
            <person name="Smith M.E."/>
        </authorList>
    </citation>
    <scope>NUCLEOTIDE SEQUENCE</scope>
    <source>
        <strain evidence="6">RSA 1196</strain>
    </source>
</reference>
<feature type="compositionally biased region" description="Low complexity" evidence="5">
    <location>
        <begin position="259"/>
        <end position="269"/>
    </location>
</feature>
<sequence>MSGLTRKESRIATLEHISKLSHEAVNISPVLARFYGMKAQQLVKELDLTLPDAIKRTMCQACGAFLVPNVTCSFALKPATKVLRLKPKRKRRKLRDQEKDSQSTSEQSDPPVLFTHQDKHANTPTCHNRPNTILVSTTYLREKSWVKTQPEAIPDSVGSFMGIPKVNRKQNGTFHDVKLFQVFTCHACQTATCIPATFKNATSAADPLTTHPDTSQIPSSSLSNPADSSSRPTNPSTLLSKRQRLRQPGAYSYTVNRNPKPAAPAVAKKPTSKRSGLTINNLRDILKKDQERRELNKSQTSMGLDDFLSTL</sequence>
<dbReference type="GO" id="GO:0008033">
    <property type="term" value="P:tRNA processing"/>
    <property type="evidence" value="ECO:0007669"/>
    <property type="project" value="UniProtKB-KW"/>
</dbReference>
<evidence type="ECO:0000256" key="5">
    <source>
        <dbReference type="SAM" id="MobiDB-lite"/>
    </source>
</evidence>
<keyword evidence="3" id="KW-0862">Zinc</keyword>
<organism evidence="6 7">
    <name type="scientific">Dispira parvispora</name>
    <dbReference type="NCBI Taxonomy" id="1520584"/>
    <lineage>
        <taxon>Eukaryota</taxon>
        <taxon>Fungi</taxon>
        <taxon>Fungi incertae sedis</taxon>
        <taxon>Zoopagomycota</taxon>
        <taxon>Kickxellomycotina</taxon>
        <taxon>Dimargaritomycetes</taxon>
        <taxon>Dimargaritales</taxon>
        <taxon>Dimargaritaceae</taxon>
        <taxon>Dispira</taxon>
    </lineage>
</organism>
<dbReference type="Pfam" id="PF04032">
    <property type="entry name" value="Rpr2"/>
    <property type="match status" value="1"/>
</dbReference>
<comment type="similarity">
    <text evidence="4">Belongs to the eukaryotic/archaeal RNase P protein component 4 family.</text>
</comment>
<comment type="caution">
    <text evidence="6">The sequence shown here is derived from an EMBL/GenBank/DDBJ whole genome shotgun (WGS) entry which is preliminary data.</text>
</comment>
<protein>
    <submittedName>
        <fullName evidence="6">Uncharacterized protein</fullName>
    </submittedName>
</protein>
<evidence type="ECO:0000256" key="1">
    <source>
        <dbReference type="ARBA" id="ARBA00022694"/>
    </source>
</evidence>
<keyword evidence="7" id="KW-1185">Reference proteome</keyword>
<feature type="compositionally biased region" description="Low complexity" evidence="5">
    <location>
        <begin position="218"/>
        <end position="232"/>
    </location>
</feature>
<feature type="region of interest" description="Disordered" evidence="5">
    <location>
        <begin position="87"/>
        <end position="129"/>
    </location>
</feature>
<keyword evidence="2" id="KW-0479">Metal-binding</keyword>
<evidence type="ECO:0000256" key="2">
    <source>
        <dbReference type="ARBA" id="ARBA00022723"/>
    </source>
</evidence>
<dbReference type="GO" id="GO:0005655">
    <property type="term" value="C:nucleolar ribonuclease P complex"/>
    <property type="evidence" value="ECO:0007669"/>
    <property type="project" value="TreeGrafter"/>
</dbReference>